<accession>A0A2P7B656</accession>
<name>A0A2P7B656_9HYPH</name>
<dbReference type="Proteomes" id="UP000241764">
    <property type="component" value="Unassembled WGS sequence"/>
</dbReference>
<proteinExistence type="predicted"/>
<dbReference type="GO" id="GO:0005829">
    <property type="term" value="C:cytosol"/>
    <property type="evidence" value="ECO:0007669"/>
    <property type="project" value="TreeGrafter"/>
</dbReference>
<dbReference type="Gene3D" id="1.10.260.40">
    <property type="entry name" value="lambda repressor-like DNA-binding domains"/>
    <property type="match status" value="1"/>
</dbReference>
<protein>
    <submittedName>
        <fullName evidence="5">XRE family transcriptional regulator</fullName>
    </submittedName>
</protein>
<dbReference type="Pfam" id="PF01381">
    <property type="entry name" value="HTH_3"/>
    <property type="match status" value="1"/>
</dbReference>
<gene>
    <name evidence="5" type="ORF">CU103_20670</name>
</gene>
<evidence type="ECO:0000256" key="3">
    <source>
        <dbReference type="ARBA" id="ARBA00023163"/>
    </source>
</evidence>
<sequence length="79" mass="8934">MATDPHALRKLVALNIRIRRVELDITQEELAHRAELSQAYLSGIERNKRSLSIDTIQRIADALGIPAHDLLRPRSNQAL</sequence>
<keyword evidence="3" id="KW-0804">Transcription</keyword>
<evidence type="ECO:0000256" key="2">
    <source>
        <dbReference type="ARBA" id="ARBA00023125"/>
    </source>
</evidence>
<dbReference type="EMBL" id="PGGM01000011">
    <property type="protein sequence ID" value="PSH61948.1"/>
    <property type="molecule type" value="Genomic_DNA"/>
</dbReference>
<dbReference type="PROSITE" id="PS50943">
    <property type="entry name" value="HTH_CROC1"/>
    <property type="match status" value="1"/>
</dbReference>
<reference evidence="6" key="1">
    <citation type="submission" date="2017-11" db="EMBL/GenBank/DDBJ databases">
        <authorList>
            <person name="Kuznetsova I."/>
            <person name="Sazanova A."/>
            <person name="Chirak E."/>
            <person name="Safronova V."/>
            <person name="Willems A."/>
        </authorList>
    </citation>
    <scope>NUCLEOTIDE SEQUENCE [LARGE SCALE GENOMIC DNA]</scope>
    <source>
        <strain evidence="6">CCBAU 03422</strain>
    </source>
</reference>
<evidence type="ECO:0000313" key="5">
    <source>
        <dbReference type="EMBL" id="PSH61948.1"/>
    </source>
</evidence>
<dbReference type="PANTHER" id="PTHR46797">
    <property type="entry name" value="HTH-TYPE TRANSCRIPTIONAL REGULATOR"/>
    <property type="match status" value="1"/>
</dbReference>
<dbReference type="PANTHER" id="PTHR46797:SF23">
    <property type="entry name" value="HTH-TYPE TRANSCRIPTIONAL REGULATOR SUTR"/>
    <property type="match status" value="1"/>
</dbReference>
<dbReference type="SUPFAM" id="SSF47413">
    <property type="entry name" value="lambda repressor-like DNA-binding domains"/>
    <property type="match status" value="1"/>
</dbReference>
<dbReference type="InterPro" id="IPR001387">
    <property type="entry name" value="Cro/C1-type_HTH"/>
</dbReference>
<comment type="caution">
    <text evidence="5">The sequence shown here is derived from an EMBL/GenBank/DDBJ whole genome shotgun (WGS) entry which is preliminary data.</text>
</comment>
<feature type="domain" description="HTH cro/C1-type" evidence="4">
    <location>
        <begin position="16"/>
        <end position="70"/>
    </location>
</feature>
<dbReference type="OrthoDB" id="2986852at2"/>
<dbReference type="RefSeq" id="WP_106666122.1">
    <property type="nucleotide sequence ID" value="NZ_PGGM01000011.1"/>
</dbReference>
<dbReference type="GO" id="GO:0003700">
    <property type="term" value="F:DNA-binding transcription factor activity"/>
    <property type="evidence" value="ECO:0007669"/>
    <property type="project" value="TreeGrafter"/>
</dbReference>
<organism evidence="5 6">
    <name type="scientific">Phyllobacterium sophorae</name>
    <dbReference type="NCBI Taxonomy" id="1520277"/>
    <lineage>
        <taxon>Bacteria</taxon>
        <taxon>Pseudomonadati</taxon>
        <taxon>Pseudomonadota</taxon>
        <taxon>Alphaproteobacteria</taxon>
        <taxon>Hyphomicrobiales</taxon>
        <taxon>Phyllobacteriaceae</taxon>
        <taxon>Phyllobacterium</taxon>
    </lineage>
</organism>
<dbReference type="InterPro" id="IPR050807">
    <property type="entry name" value="TransReg_Diox_bact_type"/>
</dbReference>
<keyword evidence="1" id="KW-0805">Transcription regulation</keyword>
<dbReference type="AlphaFoldDB" id="A0A2P7B656"/>
<keyword evidence="6" id="KW-1185">Reference proteome</keyword>
<dbReference type="CDD" id="cd00093">
    <property type="entry name" value="HTH_XRE"/>
    <property type="match status" value="1"/>
</dbReference>
<evidence type="ECO:0000256" key="1">
    <source>
        <dbReference type="ARBA" id="ARBA00023015"/>
    </source>
</evidence>
<dbReference type="InterPro" id="IPR010982">
    <property type="entry name" value="Lambda_DNA-bd_dom_sf"/>
</dbReference>
<dbReference type="GO" id="GO:0003677">
    <property type="term" value="F:DNA binding"/>
    <property type="evidence" value="ECO:0007669"/>
    <property type="project" value="UniProtKB-KW"/>
</dbReference>
<evidence type="ECO:0000313" key="6">
    <source>
        <dbReference type="Proteomes" id="UP000241764"/>
    </source>
</evidence>
<evidence type="ECO:0000259" key="4">
    <source>
        <dbReference type="PROSITE" id="PS50943"/>
    </source>
</evidence>
<keyword evidence="2" id="KW-0238">DNA-binding</keyword>
<dbReference type="SMART" id="SM00530">
    <property type="entry name" value="HTH_XRE"/>
    <property type="match status" value="1"/>
</dbReference>